<reference evidence="13" key="2">
    <citation type="submission" date="2025-09" db="UniProtKB">
        <authorList>
            <consortium name="Ensembl"/>
        </authorList>
    </citation>
    <scope>IDENTIFICATION</scope>
</reference>
<accession>A0A3Q2YHJ2</accession>
<dbReference type="GO" id="GO:0008284">
    <property type="term" value="P:positive regulation of cell population proliferation"/>
    <property type="evidence" value="ECO:0007669"/>
    <property type="project" value="UniProtKB-ARBA"/>
</dbReference>
<dbReference type="CDD" id="cd21996">
    <property type="entry name" value="HMG-box_TCF7-like"/>
    <property type="match status" value="1"/>
</dbReference>
<dbReference type="GO" id="GO:0000785">
    <property type="term" value="C:chromatin"/>
    <property type="evidence" value="ECO:0007669"/>
    <property type="project" value="TreeGrafter"/>
</dbReference>
<feature type="domain" description="HMG box" evidence="12">
    <location>
        <begin position="279"/>
        <end position="347"/>
    </location>
</feature>
<dbReference type="GO" id="GO:0030901">
    <property type="term" value="P:midbrain development"/>
    <property type="evidence" value="ECO:0007669"/>
    <property type="project" value="UniProtKB-ARBA"/>
</dbReference>
<name>A0A3Q2YHJ2_HIPCM</name>
<keyword evidence="3" id="KW-0678">Repressor</keyword>
<dbReference type="FunFam" id="4.10.900.10:FF:000002">
    <property type="entry name" value="transcription factor 7-like 2 isoform X1"/>
    <property type="match status" value="1"/>
</dbReference>
<keyword evidence="9 10" id="KW-0539">Nucleus</keyword>
<feature type="compositionally biased region" description="Basic and acidic residues" evidence="11">
    <location>
        <begin position="17"/>
        <end position="29"/>
    </location>
</feature>
<evidence type="ECO:0000256" key="2">
    <source>
        <dbReference type="ARBA" id="ARBA00006569"/>
    </source>
</evidence>
<proteinExistence type="inferred from homology"/>
<keyword evidence="8" id="KW-0804">Transcription</keyword>
<evidence type="ECO:0000256" key="5">
    <source>
        <dbReference type="ARBA" id="ARBA00023015"/>
    </source>
</evidence>
<keyword evidence="14" id="KW-1185">Reference proteome</keyword>
<dbReference type="PROSITE" id="PS50118">
    <property type="entry name" value="HMG_BOX_2"/>
    <property type="match status" value="1"/>
</dbReference>
<evidence type="ECO:0000256" key="3">
    <source>
        <dbReference type="ARBA" id="ARBA00022491"/>
    </source>
</evidence>
<dbReference type="SMART" id="SM00398">
    <property type="entry name" value="HMG"/>
    <property type="match status" value="1"/>
</dbReference>
<dbReference type="Proteomes" id="UP000264820">
    <property type="component" value="Unplaced"/>
</dbReference>
<feature type="region of interest" description="Disordered" evidence="11">
    <location>
        <begin position="401"/>
        <end position="512"/>
    </location>
</feature>
<dbReference type="InterPro" id="IPR027397">
    <property type="entry name" value="Catenin-bd_sf"/>
</dbReference>
<evidence type="ECO:0000256" key="6">
    <source>
        <dbReference type="ARBA" id="ARBA00023125"/>
    </source>
</evidence>
<dbReference type="GO" id="GO:0010456">
    <property type="term" value="P:cell proliferation in dorsal spinal cord"/>
    <property type="evidence" value="ECO:0007669"/>
    <property type="project" value="UniProtKB-ARBA"/>
</dbReference>
<dbReference type="GO" id="GO:0060847">
    <property type="term" value="P:endothelial cell fate specification"/>
    <property type="evidence" value="ECO:0007669"/>
    <property type="project" value="UniProtKB-ARBA"/>
</dbReference>
<keyword evidence="5" id="KW-0805">Transcription regulation</keyword>
<dbReference type="FunFam" id="1.10.30.10:FF:000001">
    <property type="entry name" value="transcription factor 7 isoform X2"/>
    <property type="match status" value="1"/>
</dbReference>
<dbReference type="Gene3D" id="1.10.30.10">
    <property type="entry name" value="High mobility group box domain"/>
    <property type="match status" value="1"/>
</dbReference>
<evidence type="ECO:0000256" key="9">
    <source>
        <dbReference type="ARBA" id="ARBA00023242"/>
    </source>
</evidence>
<protein>
    <submittedName>
        <fullName evidence="13">Transcription factor 7-like 1-B</fullName>
    </submittedName>
</protein>
<dbReference type="Gene3D" id="4.10.900.10">
    <property type="entry name" value="TCF3-CBD (Catenin binding domain)"/>
    <property type="match status" value="1"/>
</dbReference>
<dbReference type="PANTHER" id="PTHR10373">
    <property type="entry name" value="TRANSCRIPTION FACTOR 7 FAMILY MEMBER"/>
    <property type="match status" value="1"/>
</dbReference>
<dbReference type="SUPFAM" id="SSF47095">
    <property type="entry name" value="HMG-box"/>
    <property type="match status" value="1"/>
</dbReference>
<feature type="compositionally biased region" description="Low complexity" evidence="11">
    <location>
        <begin position="440"/>
        <end position="457"/>
    </location>
</feature>
<evidence type="ECO:0000313" key="13">
    <source>
        <dbReference type="Ensembl" id="ENSHCOP00000016978.1"/>
    </source>
</evidence>
<evidence type="ECO:0000256" key="8">
    <source>
        <dbReference type="ARBA" id="ARBA00023163"/>
    </source>
</evidence>
<feature type="region of interest" description="Disordered" evidence="11">
    <location>
        <begin position="346"/>
        <end position="388"/>
    </location>
</feature>
<reference evidence="13" key="1">
    <citation type="submission" date="2025-08" db="UniProtKB">
        <authorList>
            <consortium name="Ensembl"/>
        </authorList>
    </citation>
    <scope>IDENTIFICATION</scope>
</reference>
<dbReference type="InterPro" id="IPR036910">
    <property type="entry name" value="HMG_box_dom_sf"/>
</dbReference>
<feature type="compositionally biased region" description="Basic residues" evidence="11">
    <location>
        <begin position="354"/>
        <end position="363"/>
    </location>
</feature>
<comment type="subcellular location">
    <subcellularLocation>
        <location evidence="1">Nucleus</location>
    </subcellularLocation>
</comment>
<feature type="DNA-binding region" description="HMG box" evidence="10">
    <location>
        <begin position="279"/>
        <end position="347"/>
    </location>
</feature>
<dbReference type="Ensembl" id="ENSHCOT00000028710.1">
    <property type="protein sequence ID" value="ENSHCOP00000016978.1"/>
    <property type="gene ID" value="ENSHCOG00000020789.1"/>
</dbReference>
<dbReference type="GeneTree" id="ENSGT00940000157038"/>
<sequence length="512" mass="55172">MPQLSDDGDLGANDELIPFKDEGENDDKTTTAAAAAAERDLDDVKSSLVNESETNNSPSDSEAADRRARRQSDSADRAGSSQLLGEALRRQAGGRGLFQHPAYVGYPFFMIPDLCGSYLTGGGLAAGAHAYLPWQWPFLDVPGRAARRDSATPAHLSSGVPAHMAHLHPLLSYRPEAFSPPPRALASFSPEAGSSRLPHVARYPVSPADVAQMAHAFDWLSSPGLVSASPSPVPSPSSFLAVAIKQEPEEAREHSPLRKPVMTAQDVSGSSDQKAKGHIKKPLNAFMLFMRDERPKVVAQCQVKESATINQILGQRWHSLSKDEQAKYYELARKERLLHSQLYPGWSARDNYGKKKKRKKFKGGSHQETATDDSPPPPKRTHLSPVHDEAPHAHTLLTQTRAHTSTSSAHTRAHLSRPQTVSHLTHTHLSQASPASSVDSPATPTAALASPAAPAPTYTEHTHSHAYSNCGHSGRLSPGADQPLALTTKPLRSTLAPPKSTLDPSSSSSSYR</sequence>
<dbReference type="InterPro" id="IPR013558">
    <property type="entry name" value="CTNNB1-bd_N"/>
</dbReference>
<dbReference type="GO" id="GO:0060070">
    <property type="term" value="P:canonical Wnt signaling pathway"/>
    <property type="evidence" value="ECO:0007669"/>
    <property type="project" value="TreeGrafter"/>
</dbReference>
<feature type="compositionally biased region" description="Basic and acidic residues" evidence="11">
    <location>
        <begin position="63"/>
        <end position="76"/>
    </location>
</feature>
<dbReference type="OMA" id="LQGQHMY"/>
<dbReference type="GO" id="GO:1990907">
    <property type="term" value="C:beta-catenin-TCF complex"/>
    <property type="evidence" value="ECO:0007669"/>
    <property type="project" value="TreeGrafter"/>
</dbReference>
<dbReference type="GO" id="GO:0021903">
    <property type="term" value="P:rostrocaudal neural tube patterning"/>
    <property type="evidence" value="ECO:0007669"/>
    <property type="project" value="UniProtKB-ARBA"/>
</dbReference>
<dbReference type="STRING" id="109280.ENSHCOP00000016978"/>
<dbReference type="PANTHER" id="PTHR10373:SF32">
    <property type="entry name" value="TRANSCRIPTION FACTOR 7-LIKE 2"/>
    <property type="match status" value="1"/>
</dbReference>
<organism evidence="13 14">
    <name type="scientific">Hippocampus comes</name>
    <name type="common">Tiger tail seahorse</name>
    <dbReference type="NCBI Taxonomy" id="109280"/>
    <lineage>
        <taxon>Eukaryota</taxon>
        <taxon>Metazoa</taxon>
        <taxon>Chordata</taxon>
        <taxon>Craniata</taxon>
        <taxon>Vertebrata</taxon>
        <taxon>Euteleostomi</taxon>
        <taxon>Actinopterygii</taxon>
        <taxon>Neopterygii</taxon>
        <taxon>Teleostei</taxon>
        <taxon>Neoteleostei</taxon>
        <taxon>Acanthomorphata</taxon>
        <taxon>Syngnathiaria</taxon>
        <taxon>Syngnathiformes</taxon>
        <taxon>Syngnathoidei</taxon>
        <taxon>Syngnathidae</taxon>
        <taxon>Hippocampus</taxon>
    </lineage>
</organism>
<dbReference type="AlphaFoldDB" id="A0A3Q2YHJ2"/>
<feature type="compositionally biased region" description="Polar residues" evidence="11">
    <location>
        <begin position="47"/>
        <end position="56"/>
    </location>
</feature>
<dbReference type="InterPro" id="IPR024940">
    <property type="entry name" value="TCF/LEF"/>
</dbReference>
<evidence type="ECO:0000256" key="4">
    <source>
        <dbReference type="ARBA" id="ARBA00022687"/>
    </source>
</evidence>
<dbReference type="Pfam" id="PF08347">
    <property type="entry name" value="CTNNB1_binding"/>
    <property type="match status" value="1"/>
</dbReference>
<dbReference type="GO" id="GO:0007507">
    <property type="term" value="P:heart development"/>
    <property type="evidence" value="ECO:0007669"/>
    <property type="project" value="UniProtKB-ARBA"/>
</dbReference>
<evidence type="ECO:0000259" key="12">
    <source>
        <dbReference type="PROSITE" id="PS50118"/>
    </source>
</evidence>
<feature type="compositionally biased region" description="Polar residues" evidence="11">
    <location>
        <begin position="417"/>
        <end position="439"/>
    </location>
</feature>
<evidence type="ECO:0000256" key="11">
    <source>
        <dbReference type="SAM" id="MobiDB-lite"/>
    </source>
</evidence>
<evidence type="ECO:0000256" key="1">
    <source>
        <dbReference type="ARBA" id="ARBA00004123"/>
    </source>
</evidence>
<keyword evidence="4" id="KW-0879">Wnt signaling pathway</keyword>
<dbReference type="GO" id="GO:0000978">
    <property type="term" value="F:RNA polymerase II cis-regulatory region sequence-specific DNA binding"/>
    <property type="evidence" value="ECO:0007669"/>
    <property type="project" value="TreeGrafter"/>
</dbReference>
<feature type="compositionally biased region" description="Low complexity" evidence="11">
    <location>
        <begin position="401"/>
        <end position="410"/>
    </location>
</feature>
<keyword evidence="7" id="KW-0010">Activator</keyword>
<dbReference type="GO" id="GO:0071664">
    <property type="term" value="C:catenin-TCF7L2 complex"/>
    <property type="evidence" value="ECO:0007669"/>
    <property type="project" value="TreeGrafter"/>
</dbReference>
<comment type="similarity">
    <text evidence="2">Belongs to the TCF/LEF family.</text>
</comment>
<keyword evidence="6 10" id="KW-0238">DNA-binding</keyword>
<dbReference type="InterPro" id="IPR009071">
    <property type="entry name" value="HMG_box_dom"/>
</dbReference>
<dbReference type="Pfam" id="PF00505">
    <property type="entry name" value="HMG_box"/>
    <property type="match status" value="1"/>
</dbReference>
<evidence type="ECO:0000256" key="10">
    <source>
        <dbReference type="PROSITE-ProRule" id="PRU00267"/>
    </source>
</evidence>
<dbReference type="GO" id="GO:0000981">
    <property type="term" value="F:DNA-binding transcription factor activity, RNA polymerase II-specific"/>
    <property type="evidence" value="ECO:0007669"/>
    <property type="project" value="TreeGrafter"/>
</dbReference>
<evidence type="ECO:0000313" key="14">
    <source>
        <dbReference type="Proteomes" id="UP000264820"/>
    </source>
</evidence>
<evidence type="ECO:0000256" key="7">
    <source>
        <dbReference type="ARBA" id="ARBA00023159"/>
    </source>
</evidence>
<feature type="region of interest" description="Disordered" evidence="11">
    <location>
        <begin position="1"/>
        <end position="84"/>
    </location>
</feature>